<keyword evidence="3" id="KW-0815">Transposition</keyword>
<dbReference type="KEGG" id="apak:AP3564_01045"/>
<evidence type="ECO:0000256" key="1">
    <source>
        <dbReference type="ARBA" id="ARBA00008761"/>
    </source>
</evidence>
<evidence type="ECO:0000313" key="9">
    <source>
        <dbReference type="Proteomes" id="UP000214606"/>
    </source>
</evidence>
<dbReference type="NCBIfam" id="NF040570">
    <property type="entry name" value="guided_TnpB"/>
    <property type="match status" value="1"/>
</dbReference>
<proteinExistence type="inferred from homology"/>
<evidence type="ECO:0000313" key="8">
    <source>
        <dbReference type="EMBL" id="ASS89037.1"/>
    </source>
</evidence>
<dbReference type="GO" id="GO:0032196">
    <property type="term" value="P:transposition"/>
    <property type="evidence" value="ECO:0007669"/>
    <property type="project" value="UniProtKB-KW"/>
</dbReference>
<dbReference type="GO" id="GO:0003677">
    <property type="term" value="F:DNA binding"/>
    <property type="evidence" value="ECO:0007669"/>
    <property type="project" value="UniProtKB-KW"/>
</dbReference>
<evidence type="ECO:0000256" key="5">
    <source>
        <dbReference type="ARBA" id="ARBA00023172"/>
    </source>
</evidence>
<evidence type="ECO:0000259" key="7">
    <source>
        <dbReference type="Pfam" id="PF07282"/>
    </source>
</evidence>
<feature type="domain" description="Probable transposase IS891/IS1136/IS1341" evidence="6">
    <location>
        <begin position="170"/>
        <end position="267"/>
    </location>
</feature>
<dbReference type="InterPro" id="IPR010095">
    <property type="entry name" value="Cas12f1-like_TNB"/>
</dbReference>
<protein>
    <submittedName>
        <fullName evidence="8">Transposase</fullName>
    </submittedName>
</protein>
<sequence length="372" mass="43781">MNLTLTAKIKINPTNEQAIILKETMNAYRKACNFVSEIIFHSKILTQAKLHNMTYRDLRSQFGLRSQMAQSVIKTVIAKYRTIKSDGHSWTLICFKKPQYDLVFNRDYSLNKGLFSVNTLEGRIKVPFEIKGFEEYFDGTWTFGTAKLVYKHGKWFLYIPMSKEIEECDLKNINQVVGVDFGVNFVITTYDSNGNTFFWNGRRIKHQREKYKRLRKQLQQKRTPSARRRLKAIGQRENRWMQDVNHCISKALVERYGANTLFVLEDLTGIRRATEKVRKEDRYAMVSWAFYDLRQKIEYKALKHRAKVITVDPKYTSQTCPKCGHTEKVNRNKQTHTFCCKNCHYQSNDDRVGAMNLQRKGIEYIVEETIQA</sequence>
<comment type="similarity">
    <text evidence="1">In the C-terminal section; belongs to the transposase 35 family.</text>
</comment>
<feature type="domain" description="Cas12f1-like TNB" evidence="7">
    <location>
        <begin position="290"/>
        <end position="357"/>
    </location>
</feature>
<organism evidence="8 9">
    <name type="scientific">Aeribacillus pallidus</name>
    <dbReference type="NCBI Taxonomy" id="33936"/>
    <lineage>
        <taxon>Bacteria</taxon>
        <taxon>Bacillati</taxon>
        <taxon>Bacillota</taxon>
        <taxon>Bacilli</taxon>
        <taxon>Bacillales</taxon>
        <taxon>Bacillaceae</taxon>
        <taxon>Aeribacillus</taxon>
    </lineage>
</organism>
<dbReference type="PANTHER" id="PTHR30405:SF11">
    <property type="entry name" value="RNA-GUIDED DNA ENDONUCLEASE RV2885C-RELATED"/>
    <property type="match status" value="1"/>
</dbReference>
<name>A0A223E1A7_9BACI</name>
<evidence type="ECO:0000256" key="2">
    <source>
        <dbReference type="ARBA" id="ARBA00011044"/>
    </source>
</evidence>
<accession>A0A223E1A7</accession>
<dbReference type="Pfam" id="PF07282">
    <property type="entry name" value="Cas12f1-like_TNB"/>
    <property type="match status" value="1"/>
</dbReference>
<dbReference type="InterPro" id="IPR051399">
    <property type="entry name" value="RNA-guided_DNA_endo/Transpos"/>
</dbReference>
<dbReference type="Pfam" id="PF01385">
    <property type="entry name" value="OrfB_IS605"/>
    <property type="match status" value="1"/>
</dbReference>
<dbReference type="NCBIfam" id="TIGR01766">
    <property type="entry name" value="IS200/IS605 family accessory protein TnpB-like domain"/>
    <property type="match status" value="1"/>
</dbReference>
<dbReference type="EMBL" id="CP017703">
    <property type="protein sequence ID" value="ASS89037.1"/>
    <property type="molecule type" value="Genomic_DNA"/>
</dbReference>
<reference evidence="8 9" key="1">
    <citation type="submission" date="2016-10" db="EMBL/GenBank/DDBJ databases">
        <title>The whole genome sequencing and assembly of Aeribacillus pallidus KCTC3564 strain.</title>
        <authorList>
            <person name="Lee Y.-J."/>
            <person name="Park M.-K."/>
            <person name="Yi H."/>
            <person name="Bahn Y.-S."/>
            <person name="Kim J.F."/>
            <person name="Lee D.-W."/>
        </authorList>
    </citation>
    <scope>NUCLEOTIDE SEQUENCE [LARGE SCALE GENOMIC DNA]</scope>
    <source>
        <strain evidence="8 9">KCTC3564</strain>
    </source>
</reference>
<dbReference type="AlphaFoldDB" id="A0A223E1A7"/>
<evidence type="ECO:0000256" key="3">
    <source>
        <dbReference type="ARBA" id="ARBA00022578"/>
    </source>
</evidence>
<evidence type="ECO:0000256" key="4">
    <source>
        <dbReference type="ARBA" id="ARBA00023125"/>
    </source>
</evidence>
<keyword evidence="4" id="KW-0238">DNA-binding</keyword>
<dbReference type="InterPro" id="IPR001959">
    <property type="entry name" value="Transposase"/>
</dbReference>
<dbReference type="PANTHER" id="PTHR30405">
    <property type="entry name" value="TRANSPOSASE"/>
    <property type="match status" value="1"/>
</dbReference>
<evidence type="ECO:0000259" key="6">
    <source>
        <dbReference type="Pfam" id="PF01385"/>
    </source>
</evidence>
<dbReference type="GO" id="GO:0006310">
    <property type="term" value="P:DNA recombination"/>
    <property type="evidence" value="ECO:0007669"/>
    <property type="project" value="UniProtKB-KW"/>
</dbReference>
<gene>
    <name evidence="8" type="ORF">AP3564_01045</name>
</gene>
<dbReference type="Proteomes" id="UP000214606">
    <property type="component" value="Chromosome"/>
</dbReference>
<dbReference type="RefSeq" id="WP_094244406.1">
    <property type="nucleotide sequence ID" value="NZ_CP017703.1"/>
</dbReference>
<comment type="similarity">
    <text evidence="2">In the N-terminal section; belongs to the transposase 2 family.</text>
</comment>
<keyword evidence="5" id="KW-0233">DNA recombination</keyword>